<dbReference type="AlphaFoldDB" id="D8UH60"/>
<dbReference type="Gene3D" id="3.90.930.12">
    <property type="entry name" value="Ribosomal protein L6, alpha-beta domain"/>
    <property type="match status" value="1"/>
</dbReference>
<proteinExistence type="predicted"/>
<dbReference type="SUPFAM" id="SSF56053">
    <property type="entry name" value="Ribosomal protein L6"/>
    <property type="match status" value="1"/>
</dbReference>
<dbReference type="GO" id="GO:0005840">
    <property type="term" value="C:ribosome"/>
    <property type="evidence" value="ECO:0007669"/>
    <property type="project" value="InterPro"/>
</dbReference>
<dbReference type="STRING" id="3068.D8UH60"/>
<dbReference type="GO" id="GO:0019843">
    <property type="term" value="F:rRNA binding"/>
    <property type="evidence" value="ECO:0007669"/>
    <property type="project" value="InterPro"/>
</dbReference>
<protein>
    <submittedName>
        <fullName evidence="1">Uncharacterized protein</fullName>
    </submittedName>
</protein>
<reference evidence="1 2" key="1">
    <citation type="journal article" date="2010" name="Science">
        <title>Genomic analysis of organismal complexity in the multicellular green alga Volvox carteri.</title>
        <authorList>
            <person name="Prochnik S.E."/>
            <person name="Umen J."/>
            <person name="Nedelcu A.M."/>
            <person name="Hallmann A."/>
            <person name="Miller S.M."/>
            <person name="Nishii I."/>
            <person name="Ferris P."/>
            <person name="Kuo A."/>
            <person name="Mitros T."/>
            <person name="Fritz-Laylin L.K."/>
            <person name="Hellsten U."/>
            <person name="Chapman J."/>
            <person name="Simakov O."/>
            <person name="Rensing S.A."/>
            <person name="Terry A."/>
            <person name="Pangilinan J."/>
            <person name="Kapitonov V."/>
            <person name="Jurka J."/>
            <person name="Salamov A."/>
            <person name="Shapiro H."/>
            <person name="Schmutz J."/>
            <person name="Grimwood J."/>
            <person name="Lindquist E."/>
            <person name="Lucas S."/>
            <person name="Grigoriev I.V."/>
            <person name="Schmitt R."/>
            <person name="Kirk D."/>
            <person name="Rokhsar D.S."/>
        </authorList>
    </citation>
    <scope>NUCLEOTIDE SEQUENCE [LARGE SCALE GENOMIC DNA]</scope>
    <source>
        <strain evidence="2">f. Nagariensis / Eve</strain>
    </source>
</reference>
<dbReference type="InterPro" id="IPR036789">
    <property type="entry name" value="Ribosomal_uL6-like_a/b-dom_sf"/>
</dbReference>
<evidence type="ECO:0000313" key="1">
    <source>
        <dbReference type="EMBL" id="EFJ40922.1"/>
    </source>
</evidence>
<name>D8UH60_VOLCA</name>
<dbReference type="Proteomes" id="UP000001058">
    <property type="component" value="Unassembled WGS sequence"/>
</dbReference>
<dbReference type="RefSeq" id="XP_002957989.1">
    <property type="nucleotide sequence ID" value="XM_002957943.1"/>
</dbReference>
<dbReference type="OrthoDB" id="540873at2759"/>
<organism evidence="2">
    <name type="scientific">Volvox carteri f. nagariensis</name>
    <dbReference type="NCBI Taxonomy" id="3068"/>
    <lineage>
        <taxon>Eukaryota</taxon>
        <taxon>Viridiplantae</taxon>
        <taxon>Chlorophyta</taxon>
        <taxon>core chlorophytes</taxon>
        <taxon>Chlorophyceae</taxon>
        <taxon>CS clade</taxon>
        <taxon>Chlamydomonadales</taxon>
        <taxon>Volvocaceae</taxon>
        <taxon>Volvox</taxon>
    </lineage>
</organism>
<dbReference type="GeneID" id="9623086"/>
<dbReference type="eggNOG" id="KOG3254">
    <property type="taxonomic scope" value="Eukaryota"/>
</dbReference>
<dbReference type="EMBL" id="GL378404">
    <property type="protein sequence ID" value="EFJ40922.1"/>
    <property type="molecule type" value="Genomic_DNA"/>
</dbReference>
<gene>
    <name evidence="1" type="ORF">VOLCADRAFT_99170</name>
</gene>
<keyword evidence="2" id="KW-1185">Reference proteome</keyword>
<accession>D8UH60</accession>
<sequence length="270" mass="30143">MAEPGPQKPITYKYNHQTFDAPQNAAKLCEAKRSIKAAAYWSIFDVLLVKGVVNLVCTVCNKSYSAKNPSAVCPDHYAKHQKDVASAVGSEQSGAPTTNSTKCSRAEEGPVRTFFLAAVQIATFLKHLALFFFKCNIALQLRPAEQSPTALHPNAGVSRMLACVLWWFRLRLGRRLGRGAPNYTPWRHPTRVCRAPIGVGYSRTVVYPLPPHIRAFCLKPTLLYLYGLEMDELQRVAAEIRSIRKPNPYTGNGVQYVDEVVKLKQRARAK</sequence>
<dbReference type="GO" id="GO:0003735">
    <property type="term" value="F:structural constituent of ribosome"/>
    <property type="evidence" value="ECO:0007669"/>
    <property type="project" value="InterPro"/>
</dbReference>
<dbReference type="KEGG" id="vcn:VOLCADRAFT_99170"/>
<evidence type="ECO:0000313" key="2">
    <source>
        <dbReference type="Proteomes" id="UP000001058"/>
    </source>
</evidence>
<dbReference type="GO" id="GO:0006412">
    <property type="term" value="P:translation"/>
    <property type="evidence" value="ECO:0007669"/>
    <property type="project" value="InterPro"/>
</dbReference>
<dbReference type="InParanoid" id="D8UH60"/>